<proteinExistence type="inferred from homology"/>
<evidence type="ECO:0000256" key="3">
    <source>
        <dbReference type="ARBA" id="ARBA00022801"/>
    </source>
</evidence>
<keyword evidence="3 6" id="KW-0378">Hydrolase</keyword>
<dbReference type="NCBIfam" id="TIGR02289">
    <property type="entry name" value="M3_not_pepF"/>
    <property type="match status" value="1"/>
</dbReference>
<dbReference type="GO" id="GO:0046872">
    <property type="term" value="F:metal ion binding"/>
    <property type="evidence" value="ECO:0007669"/>
    <property type="project" value="UniProtKB-UniRule"/>
</dbReference>
<dbReference type="CDD" id="cd09606">
    <property type="entry name" value="M3B_PepF"/>
    <property type="match status" value="1"/>
</dbReference>
<dbReference type="SUPFAM" id="SSF55486">
    <property type="entry name" value="Metalloproteases ('zincins'), catalytic domain"/>
    <property type="match status" value="1"/>
</dbReference>
<keyword evidence="1 6" id="KW-0645">Protease</keyword>
<evidence type="ECO:0000259" key="7">
    <source>
        <dbReference type="Pfam" id="PF01432"/>
    </source>
</evidence>
<feature type="domain" description="Peptidase M3A/M3B catalytic" evidence="7">
    <location>
        <begin position="161"/>
        <end position="541"/>
    </location>
</feature>
<reference evidence="8" key="1">
    <citation type="submission" date="2019-03" db="EMBL/GenBank/DDBJ databases">
        <title>Lake Tanganyika Metagenome-Assembled Genomes (MAGs).</title>
        <authorList>
            <person name="Tran P."/>
        </authorList>
    </citation>
    <scope>NUCLEOTIDE SEQUENCE</scope>
    <source>
        <strain evidence="8">K_DeepCast_150m_m2_040</strain>
    </source>
</reference>
<dbReference type="Proteomes" id="UP000779900">
    <property type="component" value="Unassembled WGS sequence"/>
</dbReference>
<evidence type="ECO:0000313" key="8">
    <source>
        <dbReference type="EMBL" id="MBM3331807.1"/>
    </source>
</evidence>
<dbReference type="Gene3D" id="1.10.1370.30">
    <property type="match status" value="1"/>
</dbReference>
<protein>
    <submittedName>
        <fullName evidence="8">M3 family oligoendopeptidase</fullName>
    </submittedName>
</protein>
<evidence type="ECO:0000256" key="6">
    <source>
        <dbReference type="RuleBase" id="RU003435"/>
    </source>
</evidence>
<dbReference type="PANTHER" id="PTHR11804:SF48">
    <property type="entry name" value="PUTATIVE-RELATED"/>
    <property type="match status" value="1"/>
</dbReference>
<sequence length="560" mass="63541">MPEKATEMLDWSWSQFEPFHAELAGRTLSAANVEAFLDDWTRLSDRVDEVGTRLNVAKDVNTADKEAEQRFNRYLEEIYPKAAEAEQKLKAKLLESGLRPRGFERPLLRVQADAAIFREANLPLQVEVEKLCTEYSKIIGGQTVEWDGKEITVTQLRPALQQTDRARREKAWRLTAERQLKDRAALNELWRKLLKLRLQMAANAGFKDYRSFRWQEMHRFDYTPENCKQFQQAIEQAVVPAAARIYARRARNLGFAALKPWDLEVDPLGREPLSPFKGVEEFKSGVSSILNQVDPRVGGYFQTMMQEGTLDLENRKNKAPGGYCTSYPTLKLPFIFMNAVGLHGDVMTLIHESGHAAHVFEARPLRWHQQRHAGLEFAEVASMGMELLAAPYFAKSRGGFYSEADAARALNENLEKNVQFWPYMAVVDGFQQWVYENPQAAMEPANCDRQWTSLWNRLMTGVDWGGFEEVVATGWQRKLHIFQIPFYYVEYGLAQLGAVQVWANALRDEASAVANYRKALALGGTKSLPELYAAAGAKFSFDAGTLGTVIGLIEQKLATP</sequence>
<evidence type="ECO:0000256" key="5">
    <source>
        <dbReference type="ARBA" id="ARBA00023049"/>
    </source>
</evidence>
<organism evidence="8 9">
    <name type="scientific">candidate division WOR-3 bacterium</name>
    <dbReference type="NCBI Taxonomy" id="2052148"/>
    <lineage>
        <taxon>Bacteria</taxon>
        <taxon>Bacteria division WOR-3</taxon>
    </lineage>
</organism>
<dbReference type="GO" id="GO:0004222">
    <property type="term" value="F:metalloendopeptidase activity"/>
    <property type="evidence" value="ECO:0007669"/>
    <property type="project" value="InterPro"/>
</dbReference>
<dbReference type="InterPro" id="IPR001567">
    <property type="entry name" value="Pept_M3A_M3B_dom"/>
</dbReference>
<keyword evidence="2 6" id="KW-0479">Metal-binding</keyword>
<dbReference type="GO" id="GO:0006508">
    <property type="term" value="P:proteolysis"/>
    <property type="evidence" value="ECO:0007669"/>
    <property type="project" value="UniProtKB-KW"/>
</dbReference>
<evidence type="ECO:0000256" key="1">
    <source>
        <dbReference type="ARBA" id="ARBA00022670"/>
    </source>
</evidence>
<keyword evidence="4 6" id="KW-0862">Zinc</keyword>
<dbReference type="PANTHER" id="PTHR11804">
    <property type="entry name" value="PROTEASE M3 THIMET OLIGOPEPTIDASE-RELATED"/>
    <property type="match status" value="1"/>
</dbReference>
<accession>A0A937XEW2</accession>
<dbReference type="Pfam" id="PF01432">
    <property type="entry name" value="Peptidase_M3"/>
    <property type="match status" value="1"/>
</dbReference>
<comment type="similarity">
    <text evidence="6">Belongs to the peptidase M3 family.</text>
</comment>
<name>A0A937XEW2_UNCW3</name>
<dbReference type="EMBL" id="VGIR01000045">
    <property type="protein sequence ID" value="MBM3331807.1"/>
    <property type="molecule type" value="Genomic_DNA"/>
</dbReference>
<comment type="caution">
    <text evidence="8">The sequence shown here is derived from an EMBL/GenBank/DDBJ whole genome shotgun (WGS) entry which is preliminary data.</text>
</comment>
<dbReference type="GO" id="GO:0006518">
    <property type="term" value="P:peptide metabolic process"/>
    <property type="evidence" value="ECO:0007669"/>
    <property type="project" value="TreeGrafter"/>
</dbReference>
<evidence type="ECO:0000313" key="9">
    <source>
        <dbReference type="Proteomes" id="UP000779900"/>
    </source>
</evidence>
<keyword evidence="5 6" id="KW-0482">Metalloprotease</keyword>
<dbReference type="InterPro" id="IPR011976">
    <property type="entry name" value="Pept_M3B_oligopep-rel"/>
</dbReference>
<evidence type="ECO:0000256" key="2">
    <source>
        <dbReference type="ARBA" id="ARBA00022723"/>
    </source>
</evidence>
<evidence type="ECO:0000256" key="4">
    <source>
        <dbReference type="ARBA" id="ARBA00022833"/>
    </source>
</evidence>
<comment type="cofactor">
    <cofactor evidence="6">
        <name>Zn(2+)</name>
        <dbReference type="ChEBI" id="CHEBI:29105"/>
    </cofactor>
    <text evidence="6">Binds 1 zinc ion.</text>
</comment>
<gene>
    <name evidence="8" type="ORF">FJY68_08160</name>
</gene>
<dbReference type="AlphaFoldDB" id="A0A937XEW2"/>
<dbReference type="InterPro" id="IPR045090">
    <property type="entry name" value="Pept_M3A_M3B"/>
</dbReference>